<reference evidence="1" key="1">
    <citation type="submission" date="2018-06" db="EMBL/GenBank/DDBJ databases">
        <authorList>
            <person name="O'Rourke A."/>
        </authorList>
    </citation>
    <scope>NUCLEOTIDE SEQUENCE</scope>
    <source>
        <strain evidence="1">132550021-3</strain>
    </source>
</reference>
<proteinExistence type="predicted"/>
<gene>
    <name evidence="1" type="ORF">DEE74_09585</name>
</gene>
<organism evidence="1 2">
    <name type="scientific">Ralstonia pickettii</name>
    <name type="common">Burkholderia pickettii</name>
    <dbReference type="NCBI Taxonomy" id="329"/>
    <lineage>
        <taxon>Bacteria</taxon>
        <taxon>Pseudomonadati</taxon>
        <taxon>Pseudomonadota</taxon>
        <taxon>Betaproteobacteria</taxon>
        <taxon>Burkholderiales</taxon>
        <taxon>Burkholderiaceae</taxon>
        <taxon>Ralstonia</taxon>
    </lineage>
</organism>
<dbReference type="Proteomes" id="UP001199322">
    <property type="component" value="Unassembled WGS sequence"/>
</dbReference>
<sequence>MVAHADISSEIMCFESGGIKSVNFEIKTYYDASAKFSFGFVRYRNSKKTIPIVLNRSISETLDKNMPDQTTNTWTEVYDGKVTGEYEMISQGTGVSSMVYTRKQGNKKIAFFLNADAITSIGCQW</sequence>
<dbReference type="EMBL" id="QGBI01000007">
    <property type="protein sequence ID" value="MBX3890115.1"/>
    <property type="molecule type" value="Genomic_DNA"/>
</dbReference>
<comment type="caution">
    <text evidence="1">The sequence shown here is derived from an EMBL/GenBank/DDBJ whole genome shotgun (WGS) entry which is preliminary data.</text>
</comment>
<evidence type="ECO:0000313" key="1">
    <source>
        <dbReference type="EMBL" id="MBX3890115.1"/>
    </source>
</evidence>
<accession>A0A9Q3LMK5</accession>
<protein>
    <submittedName>
        <fullName evidence="1">Uncharacterized protein</fullName>
    </submittedName>
</protein>
<evidence type="ECO:0000313" key="2">
    <source>
        <dbReference type="Proteomes" id="UP001199322"/>
    </source>
</evidence>
<name>A0A9Q3LMK5_RALPI</name>
<dbReference type="AlphaFoldDB" id="A0A9Q3LMK5"/>